<evidence type="ECO:0000256" key="1">
    <source>
        <dbReference type="SAM" id="MobiDB-lite"/>
    </source>
</evidence>
<protein>
    <submittedName>
        <fullName evidence="2">Uncharacterized protein</fullName>
    </submittedName>
</protein>
<sequence length="175" mass="19772">MSTPNGNGQSPATTSRQNLEGQNVDNPDDGMLDTDYPRFVRSQALIEELRELVKRNKVKASARQAHYYDKRRNVAVKYNIGDKCWRRNFRLSKGDGHYNAALDRKYCGPFIIVGQVSPVIYTLEDLDGNLEGNYHVKDLRKQIERQVSDQGDVNYDDEVCALVGCVVCPSSSRAN</sequence>
<evidence type="ECO:0000313" key="2">
    <source>
        <dbReference type="EMBL" id="CAG6656381.1"/>
    </source>
</evidence>
<organism evidence="2">
    <name type="scientific">Cacopsylla melanoneura</name>
    <dbReference type="NCBI Taxonomy" id="428564"/>
    <lineage>
        <taxon>Eukaryota</taxon>
        <taxon>Metazoa</taxon>
        <taxon>Ecdysozoa</taxon>
        <taxon>Arthropoda</taxon>
        <taxon>Hexapoda</taxon>
        <taxon>Insecta</taxon>
        <taxon>Pterygota</taxon>
        <taxon>Neoptera</taxon>
        <taxon>Paraneoptera</taxon>
        <taxon>Hemiptera</taxon>
        <taxon>Sternorrhyncha</taxon>
        <taxon>Psylloidea</taxon>
        <taxon>Psyllidae</taxon>
        <taxon>Psyllinae</taxon>
        <taxon>Cacopsylla</taxon>
    </lineage>
</organism>
<accession>A0A8D8RWR9</accession>
<feature type="region of interest" description="Disordered" evidence="1">
    <location>
        <begin position="1"/>
        <end position="33"/>
    </location>
</feature>
<dbReference type="AlphaFoldDB" id="A0A8D8RWR9"/>
<reference evidence="2" key="1">
    <citation type="submission" date="2021-05" db="EMBL/GenBank/DDBJ databases">
        <authorList>
            <person name="Alioto T."/>
            <person name="Alioto T."/>
            <person name="Gomez Garrido J."/>
        </authorList>
    </citation>
    <scope>NUCLEOTIDE SEQUENCE</scope>
</reference>
<feature type="compositionally biased region" description="Polar residues" evidence="1">
    <location>
        <begin position="1"/>
        <end position="25"/>
    </location>
</feature>
<dbReference type="EMBL" id="HBUF01340797">
    <property type="protein sequence ID" value="CAG6703044.1"/>
    <property type="molecule type" value="Transcribed_RNA"/>
</dbReference>
<proteinExistence type="predicted"/>
<name>A0A8D8RWR9_9HEMI</name>
<dbReference type="EMBL" id="HBUF01184865">
    <property type="protein sequence ID" value="CAG6656381.1"/>
    <property type="molecule type" value="Transcribed_RNA"/>
</dbReference>
<dbReference type="EMBL" id="HBUF01184874">
    <property type="protein sequence ID" value="CAG6656420.1"/>
    <property type="molecule type" value="Transcribed_RNA"/>
</dbReference>